<dbReference type="PROSITE" id="PS01124">
    <property type="entry name" value="HTH_ARAC_FAMILY_2"/>
    <property type="match status" value="1"/>
</dbReference>
<protein>
    <recommendedName>
        <fullName evidence="5">HTH araC/xylS-type domain-containing protein</fullName>
    </recommendedName>
</protein>
<accession>A0ABM7U279</accession>
<evidence type="ECO:0000256" key="1">
    <source>
        <dbReference type="ARBA" id="ARBA00023015"/>
    </source>
</evidence>
<keyword evidence="3" id="KW-0804">Transcription</keyword>
<evidence type="ECO:0000256" key="2">
    <source>
        <dbReference type="ARBA" id="ARBA00023125"/>
    </source>
</evidence>
<name>A0ABM7U279_9BURK</name>
<feature type="region of interest" description="Disordered" evidence="4">
    <location>
        <begin position="55"/>
        <end position="103"/>
    </location>
</feature>
<keyword evidence="1" id="KW-0805">Transcription regulation</keyword>
<evidence type="ECO:0000256" key="4">
    <source>
        <dbReference type="SAM" id="MobiDB-lite"/>
    </source>
</evidence>
<proteinExistence type="predicted"/>
<sequence length="103" mass="11447">MRGSQRDLRNRDLSLTEIAHRYGFADHAHYSRVFRRVVGTPPSVWRTTVTCNERHEKAANPATGPIHSISGSSQAEQESTKSEGRTGSNVNHIEQEGKGAFQT</sequence>
<evidence type="ECO:0000256" key="3">
    <source>
        <dbReference type="ARBA" id="ARBA00023163"/>
    </source>
</evidence>
<dbReference type="InterPro" id="IPR018060">
    <property type="entry name" value="HTH_AraC"/>
</dbReference>
<keyword evidence="7" id="KW-1185">Reference proteome</keyword>
<dbReference type="PRINTS" id="PR00032">
    <property type="entry name" value="HTHARAC"/>
</dbReference>
<keyword evidence="2" id="KW-0238">DNA-binding</keyword>
<dbReference type="Proteomes" id="UP001319874">
    <property type="component" value="Chromosome 4"/>
</dbReference>
<feature type="domain" description="HTH araC/xylS-type" evidence="5">
    <location>
        <begin position="1"/>
        <end position="48"/>
    </location>
</feature>
<evidence type="ECO:0000259" key="5">
    <source>
        <dbReference type="PROSITE" id="PS01124"/>
    </source>
</evidence>
<dbReference type="SUPFAM" id="SSF46689">
    <property type="entry name" value="Homeodomain-like"/>
    <property type="match status" value="1"/>
</dbReference>
<dbReference type="InterPro" id="IPR009057">
    <property type="entry name" value="Homeodomain-like_sf"/>
</dbReference>
<dbReference type="EMBL" id="AP024958">
    <property type="protein sequence ID" value="BCZ85305.1"/>
    <property type="molecule type" value="Genomic_DNA"/>
</dbReference>
<dbReference type="Gene3D" id="1.10.10.60">
    <property type="entry name" value="Homeodomain-like"/>
    <property type="match status" value="1"/>
</dbReference>
<organism evidence="6 7">
    <name type="scientific">Paraburkholderia terrae</name>
    <dbReference type="NCBI Taxonomy" id="311230"/>
    <lineage>
        <taxon>Bacteria</taxon>
        <taxon>Pseudomonadati</taxon>
        <taxon>Pseudomonadota</taxon>
        <taxon>Betaproteobacteria</taxon>
        <taxon>Burkholderiales</taxon>
        <taxon>Burkholderiaceae</taxon>
        <taxon>Paraburkholderia</taxon>
    </lineage>
</organism>
<evidence type="ECO:0000313" key="6">
    <source>
        <dbReference type="EMBL" id="BCZ85305.1"/>
    </source>
</evidence>
<evidence type="ECO:0000313" key="7">
    <source>
        <dbReference type="Proteomes" id="UP001319874"/>
    </source>
</evidence>
<reference evidence="6 7" key="1">
    <citation type="journal article" date="2022" name="Front. Microbiol.">
        <title>Identification and characterization of a novel class of self-sufficient cytochrome P450 hydroxylase involved in cyclohexanecarboxylate degradation in Paraburkholderia terrae strain KU-64.</title>
        <authorList>
            <person name="Yamamoto T."/>
            <person name="Hasegawa Y."/>
            <person name="Iwaki H."/>
        </authorList>
    </citation>
    <scope>NUCLEOTIDE SEQUENCE [LARGE SCALE GENOMIC DNA]</scope>
    <source>
        <strain evidence="6 7">KU-64</strain>
    </source>
</reference>
<dbReference type="InterPro" id="IPR020449">
    <property type="entry name" value="Tscrpt_reg_AraC-type_HTH"/>
</dbReference>
<dbReference type="Pfam" id="PF12833">
    <property type="entry name" value="HTH_18"/>
    <property type="match status" value="1"/>
</dbReference>
<gene>
    <name evidence="6" type="ORF">PTKU64_89800</name>
</gene>